<dbReference type="InterPro" id="IPR035069">
    <property type="entry name" value="TTHA1013/TTHA0281-like"/>
</dbReference>
<keyword evidence="2" id="KW-1185">Reference proteome</keyword>
<name>A0ABS1N059_9ACTN</name>
<sequence length="125" mass="13800">MNRRYEVHLRQVGRWWNVDIPELDLYSQGRTLGEAEARARDLIAEALQVSADDIPVDLVVPEAAGPLQLVRQARAELMTAIAAEQQALAEAVHVLVTQLGLSQRDASRMLGIPQEHVSQLVSGQL</sequence>
<dbReference type="Gene3D" id="1.10.260.40">
    <property type="entry name" value="lambda repressor-like DNA-binding domains"/>
    <property type="match status" value="1"/>
</dbReference>
<accession>A0ABS1N059</accession>
<dbReference type="RefSeq" id="WP_201809233.1">
    <property type="nucleotide sequence ID" value="NZ_JAERRI010000019.1"/>
</dbReference>
<dbReference type="SUPFAM" id="SSF143100">
    <property type="entry name" value="TTHA1013/TTHA0281-like"/>
    <property type="match status" value="1"/>
</dbReference>
<proteinExistence type="predicted"/>
<organism evidence="1 2">
    <name type="scientific">Streptomyces siderophoricus</name>
    <dbReference type="NCBI Taxonomy" id="2802281"/>
    <lineage>
        <taxon>Bacteria</taxon>
        <taxon>Bacillati</taxon>
        <taxon>Actinomycetota</taxon>
        <taxon>Actinomycetes</taxon>
        <taxon>Kitasatosporales</taxon>
        <taxon>Streptomycetaceae</taxon>
        <taxon>Streptomyces</taxon>
    </lineage>
</organism>
<comment type="caution">
    <text evidence="1">The sequence shown here is derived from an EMBL/GenBank/DDBJ whole genome shotgun (WGS) entry which is preliminary data.</text>
</comment>
<dbReference type="EMBL" id="JAERRI010000019">
    <property type="protein sequence ID" value="MBL1093437.1"/>
    <property type="molecule type" value="Genomic_DNA"/>
</dbReference>
<gene>
    <name evidence="1" type="ORF">JK360_29615</name>
</gene>
<evidence type="ECO:0008006" key="3">
    <source>
        <dbReference type="Google" id="ProtNLM"/>
    </source>
</evidence>
<reference evidence="1 2" key="1">
    <citation type="submission" date="2021-01" db="EMBL/GenBank/DDBJ databases">
        <title>WGS of actinomycetes isolated from Thailand.</title>
        <authorList>
            <person name="Thawai C."/>
        </authorList>
    </citation>
    <scope>NUCLEOTIDE SEQUENCE [LARGE SCALE GENOMIC DNA]</scope>
    <source>
        <strain evidence="1 2">CH9-7</strain>
    </source>
</reference>
<dbReference type="SUPFAM" id="SSF47413">
    <property type="entry name" value="lambda repressor-like DNA-binding domains"/>
    <property type="match status" value="1"/>
</dbReference>
<protein>
    <recommendedName>
        <fullName evidence="3">Type II toxin-antitoxin system HicB family antitoxin</fullName>
    </recommendedName>
</protein>
<dbReference type="InterPro" id="IPR010982">
    <property type="entry name" value="Lambda_DNA-bd_dom_sf"/>
</dbReference>
<evidence type="ECO:0000313" key="1">
    <source>
        <dbReference type="EMBL" id="MBL1093437.1"/>
    </source>
</evidence>
<dbReference type="Proteomes" id="UP000629371">
    <property type="component" value="Unassembled WGS sequence"/>
</dbReference>
<evidence type="ECO:0000313" key="2">
    <source>
        <dbReference type="Proteomes" id="UP000629371"/>
    </source>
</evidence>